<dbReference type="GO" id="GO:0006508">
    <property type="term" value="P:proteolysis"/>
    <property type="evidence" value="ECO:0007669"/>
    <property type="project" value="UniProtKB-KW"/>
</dbReference>
<dbReference type="Pfam" id="PF02902">
    <property type="entry name" value="Peptidase_C48"/>
    <property type="match status" value="1"/>
</dbReference>
<dbReference type="GO" id="GO:0008234">
    <property type="term" value="F:cysteine-type peptidase activity"/>
    <property type="evidence" value="ECO:0007669"/>
    <property type="project" value="UniProtKB-KW"/>
</dbReference>
<sequence length="326" mass="37362">MIHVQQAPQSYISKCCRYFQVFCIAKNWNLQYQQSVRIIQLRSGDKPKPPNKIYAEMNRRLDNLRTEYEENTANAMHDTSMMPDTLEFLAAASHLLASAEKKKSKIAKKKASRRSLKQMHAFDVALDNNEVVLCKFNIAVTIEDMSILCPGRMLNDHLINIYLELIADRSKHDAVLPQVSVFHTQFFEKLSSKGVSSVAKWTKTMDIFQSDIVLIPIHHAFHWSLVVVKVSKQRLVYYDSLHGDGSRYISQIKEFLQVESAHKGYKGLDPTNWLAFMDKTIAMQENSYDYGLFLCRFAEIAPRLSQVNCAQKDMALEVAAGALKKY</sequence>
<evidence type="ECO:0000313" key="7">
    <source>
        <dbReference type="WBParaSite" id="jg22960"/>
    </source>
</evidence>
<accession>A0A915DU32</accession>
<proteinExistence type="inferred from homology"/>
<name>A0A915DU32_9BILA</name>
<keyword evidence="4" id="KW-0788">Thiol protease</keyword>
<dbReference type="InterPro" id="IPR038765">
    <property type="entry name" value="Papain-like_cys_pep_sf"/>
</dbReference>
<dbReference type="WBParaSite" id="jg22960">
    <property type="protein sequence ID" value="jg22960"/>
    <property type="gene ID" value="jg22960"/>
</dbReference>
<reference evidence="7" key="1">
    <citation type="submission" date="2022-11" db="UniProtKB">
        <authorList>
            <consortium name="WormBaseParasite"/>
        </authorList>
    </citation>
    <scope>IDENTIFICATION</scope>
</reference>
<comment type="similarity">
    <text evidence="1">Belongs to the peptidase C48 family.</text>
</comment>
<dbReference type="InterPro" id="IPR003653">
    <property type="entry name" value="Peptidase_C48_C"/>
</dbReference>
<keyword evidence="6" id="KW-1185">Reference proteome</keyword>
<dbReference type="GO" id="GO:0016926">
    <property type="term" value="P:protein desumoylation"/>
    <property type="evidence" value="ECO:0007669"/>
    <property type="project" value="UniProtKB-ARBA"/>
</dbReference>
<evidence type="ECO:0000256" key="4">
    <source>
        <dbReference type="ARBA" id="ARBA00022807"/>
    </source>
</evidence>
<evidence type="ECO:0000313" key="6">
    <source>
        <dbReference type="Proteomes" id="UP000887574"/>
    </source>
</evidence>
<evidence type="ECO:0000256" key="2">
    <source>
        <dbReference type="ARBA" id="ARBA00022670"/>
    </source>
</evidence>
<organism evidence="6 7">
    <name type="scientific">Ditylenchus dipsaci</name>
    <dbReference type="NCBI Taxonomy" id="166011"/>
    <lineage>
        <taxon>Eukaryota</taxon>
        <taxon>Metazoa</taxon>
        <taxon>Ecdysozoa</taxon>
        <taxon>Nematoda</taxon>
        <taxon>Chromadorea</taxon>
        <taxon>Rhabditida</taxon>
        <taxon>Tylenchina</taxon>
        <taxon>Tylenchomorpha</taxon>
        <taxon>Sphaerularioidea</taxon>
        <taxon>Anguinidae</taxon>
        <taxon>Anguininae</taxon>
        <taxon>Ditylenchus</taxon>
    </lineage>
</organism>
<feature type="domain" description="Ubiquitin-like protease family profile" evidence="5">
    <location>
        <begin position="138"/>
        <end position="301"/>
    </location>
</feature>
<dbReference type="AlphaFoldDB" id="A0A915DU32"/>
<dbReference type="Proteomes" id="UP000887574">
    <property type="component" value="Unplaced"/>
</dbReference>
<keyword evidence="3" id="KW-0378">Hydrolase</keyword>
<dbReference type="PROSITE" id="PS50600">
    <property type="entry name" value="ULP_PROTEASE"/>
    <property type="match status" value="1"/>
</dbReference>
<dbReference type="PANTHER" id="PTHR46915:SF2">
    <property type="entry name" value="UBIQUITIN-LIKE PROTEASE 4"/>
    <property type="match status" value="1"/>
</dbReference>
<dbReference type="Gene3D" id="3.40.395.10">
    <property type="entry name" value="Adenoviral Proteinase, Chain A"/>
    <property type="match status" value="1"/>
</dbReference>
<protein>
    <submittedName>
        <fullName evidence="7">Ubiquitin-like protease family profile domain-containing protein</fullName>
    </submittedName>
</protein>
<evidence type="ECO:0000256" key="1">
    <source>
        <dbReference type="ARBA" id="ARBA00005234"/>
    </source>
</evidence>
<keyword evidence="2" id="KW-0645">Protease</keyword>
<evidence type="ECO:0000256" key="3">
    <source>
        <dbReference type="ARBA" id="ARBA00022801"/>
    </source>
</evidence>
<dbReference type="PANTHER" id="PTHR46915">
    <property type="entry name" value="UBIQUITIN-LIKE PROTEASE 4-RELATED"/>
    <property type="match status" value="1"/>
</dbReference>
<dbReference type="SUPFAM" id="SSF54001">
    <property type="entry name" value="Cysteine proteinases"/>
    <property type="match status" value="1"/>
</dbReference>
<evidence type="ECO:0000259" key="5">
    <source>
        <dbReference type="PROSITE" id="PS50600"/>
    </source>
</evidence>